<dbReference type="EMBL" id="LR899014">
    <property type="protein sequence ID" value="CAD7092688.1"/>
    <property type="molecule type" value="Genomic_DNA"/>
</dbReference>
<dbReference type="Gene3D" id="3.10.10.10">
    <property type="entry name" value="HIV Type 1 Reverse Transcriptase, subunit A, domain 1"/>
    <property type="match status" value="1"/>
</dbReference>
<dbReference type="InterPro" id="IPR043128">
    <property type="entry name" value="Rev_trsase/Diguanyl_cyclase"/>
</dbReference>
<proteinExistence type="predicted"/>
<dbReference type="InterPro" id="IPR043502">
    <property type="entry name" value="DNA/RNA_pol_sf"/>
</dbReference>
<dbReference type="OrthoDB" id="8065486at2759"/>
<dbReference type="GO" id="GO:0071897">
    <property type="term" value="P:DNA biosynthetic process"/>
    <property type="evidence" value="ECO:0007669"/>
    <property type="project" value="UniProtKB-ARBA"/>
</dbReference>
<dbReference type="AlphaFoldDB" id="A0A7R8Z270"/>
<dbReference type="SUPFAM" id="SSF56672">
    <property type="entry name" value="DNA/RNA polymerases"/>
    <property type="match status" value="1"/>
</dbReference>
<dbReference type="InParanoid" id="A0A7R8Z270"/>
<protein>
    <recommendedName>
        <fullName evidence="3">Reverse transcriptase</fullName>
    </recommendedName>
</protein>
<gene>
    <name evidence="1" type="ORF">HERILL_LOCUS15026</name>
</gene>
<evidence type="ECO:0008006" key="3">
    <source>
        <dbReference type="Google" id="ProtNLM"/>
    </source>
</evidence>
<organism evidence="1 2">
    <name type="scientific">Hermetia illucens</name>
    <name type="common">Black soldier fly</name>
    <dbReference type="NCBI Taxonomy" id="343691"/>
    <lineage>
        <taxon>Eukaryota</taxon>
        <taxon>Metazoa</taxon>
        <taxon>Ecdysozoa</taxon>
        <taxon>Arthropoda</taxon>
        <taxon>Hexapoda</taxon>
        <taxon>Insecta</taxon>
        <taxon>Pterygota</taxon>
        <taxon>Neoptera</taxon>
        <taxon>Endopterygota</taxon>
        <taxon>Diptera</taxon>
        <taxon>Brachycera</taxon>
        <taxon>Stratiomyomorpha</taxon>
        <taxon>Stratiomyidae</taxon>
        <taxon>Hermetiinae</taxon>
        <taxon>Hermetia</taxon>
    </lineage>
</organism>
<dbReference type="Proteomes" id="UP000594454">
    <property type="component" value="Chromosome 6"/>
</dbReference>
<dbReference type="CDD" id="cd01647">
    <property type="entry name" value="RT_LTR"/>
    <property type="match status" value="1"/>
</dbReference>
<name>A0A7R8Z270_HERIL</name>
<evidence type="ECO:0000313" key="1">
    <source>
        <dbReference type="EMBL" id="CAD7092688.1"/>
    </source>
</evidence>
<sequence length="169" mass="19058">MKSEFENIRTGPISSIDKEQLSEVLEKWHKCFSTNLSTIGRSNSTEMEIRVTTSKPVSRQPYKVPFPRRLKVEEMIDELLKAGIIRPSESEYSSPVILVAKSDGTDRLCIDYRALNAITVKEPFPVPSVEEQVAQLAGNSFFTTLDFISGYYQIPIAESSKNIRLSPLI</sequence>
<dbReference type="PANTHER" id="PTHR24559:SF444">
    <property type="entry name" value="REVERSE TRANSCRIPTASE DOMAIN-CONTAINING PROTEIN"/>
    <property type="match status" value="1"/>
</dbReference>
<keyword evidence="2" id="KW-1185">Reference proteome</keyword>
<dbReference type="InterPro" id="IPR053134">
    <property type="entry name" value="RNA-dir_DNA_polymerase"/>
</dbReference>
<accession>A0A7R8Z270</accession>
<dbReference type="Gene3D" id="3.30.70.270">
    <property type="match status" value="1"/>
</dbReference>
<reference evidence="1 2" key="1">
    <citation type="submission" date="2020-11" db="EMBL/GenBank/DDBJ databases">
        <authorList>
            <person name="Wallbank WR R."/>
            <person name="Pardo Diaz C."/>
            <person name="Kozak K."/>
            <person name="Martin S."/>
            <person name="Jiggins C."/>
            <person name="Moest M."/>
            <person name="Warren A I."/>
            <person name="Generalovic N T."/>
            <person name="Byers J.R.P. K."/>
            <person name="Montejo-Kovacevich G."/>
            <person name="Yen C E."/>
        </authorList>
    </citation>
    <scope>NUCLEOTIDE SEQUENCE [LARGE SCALE GENOMIC DNA]</scope>
</reference>
<dbReference type="PANTHER" id="PTHR24559">
    <property type="entry name" value="TRANSPOSON TY3-I GAG-POL POLYPROTEIN"/>
    <property type="match status" value="1"/>
</dbReference>
<evidence type="ECO:0000313" key="2">
    <source>
        <dbReference type="Proteomes" id="UP000594454"/>
    </source>
</evidence>